<reference evidence="2 3" key="1">
    <citation type="submission" date="2022-05" db="EMBL/GenBank/DDBJ databases">
        <title>Luteimonas sp. SX5, whole genome shotgun sequencing project.</title>
        <authorList>
            <person name="Zhao G."/>
            <person name="Shen L."/>
        </authorList>
    </citation>
    <scope>NUCLEOTIDE SEQUENCE [LARGE SCALE GENOMIC DNA]</scope>
    <source>
        <strain evidence="2 3">SX5</strain>
    </source>
</reference>
<feature type="transmembrane region" description="Helical" evidence="1">
    <location>
        <begin position="75"/>
        <end position="95"/>
    </location>
</feature>
<name>A0ABT0MKM5_9GAMM</name>
<keyword evidence="1" id="KW-0812">Transmembrane</keyword>
<feature type="transmembrane region" description="Helical" evidence="1">
    <location>
        <begin position="5"/>
        <end position="23"/>
    </location>
</feature>
<gene>
    <name evidence="2" type="ORF">M2650_09225</name>
</gene>
<sequence>MAWAIVWLALGMVSIHFLLTVYGKYGHPDPDAYTMFWTRRGWLWTHLAGGALTVVLGPLQFLTRWPRAYPRLHRWTGRIYMVGMLIACTGATGLIATSPAPFEIRSAFAATALAWLTTALIALIAIRRGRVRPHRRWMIRNYLVTLSPITFRILLQAQIAMGLAPSPAMVATLLWLSWLLPLLVYEGGYRIVDLVRAATAQRASVATPISPRTDAGSA</sequence>
<accession>A0ABT0MKM5</accession>
<feature type="transmembrane region" description="Helical" evidence="1">
    <location>
        <begin position="43"/>
        <end position="63"/>
    </location>
</feature>
<evidence type="ECO:0000313" key="2">
    <source>
        <dbReference type="EMBL" id="MCL1634810.1"/>
    </source>
</evidence>
<feature type="transmembrane region" description="Helical" evidence="1">
    <location>
        <begin position="138"/>
        <end position="155"/>
    </location>
</feature>
<dbReference type="Proteomes" id="UP001431217">
    <property type="component" value="Unassembled WGS sequence"/>
</dbReference>
<organism evidence="2 3">
    <name type="scientific">Luteimonas galliterrae</name>
    <dbReference type="NCBI Taxonomy" id="2940486"/>
    <lineage>
        <taxon>Bacteria</taxon>
        <taxon>Pseudomonadati</taxon>
        <taxon>Pseudomonadota</taxon>
        <taxon>Gammaproteobacteria</taxon>
        <taxon>Lysobacterales</taxon>
        <taxon>Lysobacteraceae</taxon>
        <taxon>Luteimonas</taxon>
    </lineage>
</organism>
<evidence type="ECO:0000313" key="3">
    <source>
        <dbReference type="Proteomes" id="UP001431217"/>
    </source>
</evidence>
<keyword evidence="1" id="KW-0472">Membrane</keyword>
<protein>
    <submittedName>
        <fullName evidence="2">DUF2306 domain-containing protein</fullName>
    </submittedName>
</protein>
<dbReference type="EMBL" id="JAMBEP010000001">
    <property type="protein sequence ID" value="MCL1634810.1"/>
    <property type="molecule type" value="Genomic_DNA"/>
</dbReference>
<proteinExistence type="predicted"/>
<feature type="transmembrane region" description="Helical" evidence="1">
    <location>
        <begin position="107"/>
        <end position="126"/>
    </location>
</feature>
<keyword evidence="1" id="KW-1133">Transmembrane helix</keyword>
<comment type="caution">
    <text evidence="2">The sequence shown here is derived from an EMBL/GenBank/DDBJ whole genome shotgun (WGS) entry which is preliminary data.</text>
</comment>
<dbReference type="Pfam" id="PF10067">
    <property type="entry name" value="DUF2306"/>
    <property type="match status" value="1"/>
</dbReference>
<keyword evidence="3" id="KW-1185">Reference proteome</keyword>
<dbReference type="RefSeq" id="WP_249473491.1">
    <property type="nucleotide sequence ID" value="NZ_JAMBEP010000001.1"/>
</dbReference>
<feature type="transmembrane region" description="Helical" evidence="1">
    <location>
        <begin position="167"/>
        <end position="185"/>
    </location>
</feature>
<evidence type="ECO:0000256" key="1">
    <source>
        <dbReference type="SAM" id="Phobius"/>
    </source>
</evidence>
<dbReference type="InterPro" id="IPR018750">
    <property type="entry name" value="DUF2306_membrane"/>
</dbReference>